<feature type="transmembrane region" description="Helical" evidence="10">
    <location>
        <begin position="389"/>
        <end position="411"/>
    </location>
</feature>
<dbReference type="Proteomes" id="UP000235116">
    <property type="component" value="Chromosome"/>
</dbReference>
<evidence type="ECO:0000256" key="7">
    <source>
        <dbReference type="ARBA" id="ARBA00023065"/>
    </source>
</evidence>
<keyword evidence="6 10" id="KW-1133">Transmembrane helix</keyword>
<dbReference type="KEGG" id="kak:Kalk_02840"/>
<dbReference type="PANTHER" id="PTHR43298:SF2">
    <property type="entry name" value="FMN_FAD EXPORTER YEEO-RELATED"/>
    <property type="match status" value="1"/>
</dbReference>
<evidence type="ECO:0000313" key="12">
    <source>
        <dbReference type="Proteomes" id="UP000235116"/>
    </source>
</evidence>
<keyword evidence="12" id="KW-1185">Reference proteome</keyword>
<dbReference type="PANTHER" id="PTHR43298">
    <property type="entry name" value="MULTIDRUG RESISTANCE PROTEIN NORM-RELATED"/>
    <property type="match status" value="1"/>
</dbReference>
<organism evidence="11 12">
    <name type="scientific">Ketobacter alkanivorans</name>
    <dbReference type="NCBI Taxonomy" id="1917421"/>
    <lineage>
        <taxon>Bacteria</taxon>
        <taxon>Pseudomonadati</taxon>
        <taxon>Pseudomonadota</taxon>
        <taxon>Gammaproteobacteria</taxon>
        <taxon>Pseudomonadales</taxon>
        <taxon>Ketobacteraceae</taxon>
        <taxon>Ketobacter</taxon>
    </lineage>
</organism>
<protein>
    <recommendedName>
        <fullName evidence="9">Multidrug-efflux transporter</fullName>
    </recommendedName>
</protein>
<comment type="subcellular location">
    <subcellularLocation>
        <location evidence="1">Cell inner membrane</location>
        <topology evidence="1">Multi-pass membrane protein</topology>
    </subcellularLocation>
</comment>
<dbReference type="NCBIfam" id="TIGR00797">
    <property type="entry name" value="matE"/>
    <property type="match status" value="1"/>
</dbReference>
<feature type="transmembrane region" description="Helical" evidence="10">
    <location>
        <begin position="244"/>
        <end position="267"/>
    </location>
</feature>
<keyword evidence="5 10" id="KW-0812">Transmembrane</keyword>
<dbReference type="AlphaFoldDB" id="A0A2K9LGQ5"/>
<dbReference type="InterPro" id="IPR048279">
    <property type="entry name" value="MdtK-like"/>
</dbReference>
<name>A0A2K9LGQ5_9GAMM</name>
<feature type="transmembrane region" description="Helical" evidence="10">
    <location>
        <begin position="88"/>
        <end position="110"/>
    </location>
</feature>
<feature type="transmembrane region" description="Helical" evidence="10">
    <location>
        <begin position="351"/>
        <end position="369"/>
    </location>
</feature>
<dbReference type="PIRSF" id="PIRSF006603">
    <property type="entry name" value="DinF"/>
    <property type="match status" value="1"/>
</dbReference>
<evidence type="ECO:0000256" key="9">
    <source>
        <dbReference type="ARBA" id="ARBA00031636"/>
    </source>
</evidence>
<dbReference type="OrthoDB" id="9780160at2"/>
<evidence type="ECO:0000256" key="10">
    <source>
        <dbReference type="SAM" id="Phobius"/>
    </source>
</evidence>
<feature type="transmembrane region" description="Helical" evidence="10">
    <location>
        <begin position="57"/>
        <end position="76"/>
    </location>
</feature>
<dbReference type="InterPro" id="IPR050222">
    <property type="entry name" value="MATE_MdtK"/>
</dbReference>
<dbReference type="CDD" id="cd13131">
    <property type="entry name" value="MATE_NorM_like"/>
    <property type="match status" value="1"/>
</dbReference>
<dbReference type="GO" id="GO:0042910">
    <property type="term" value="F:xenobiotic transmembrane transporter activity"/>
    <property type="evidence" value="ECO:0007669"/>
    <property type="project" value="InterPro"/>
</dbReference>
<evidence type="ECO:0000256" key="2">
    <source>
        <dbReference type="ARBA" id="ARBA00022448"/>
    </source>
</evidence>
<keyword evidence="7" id="KW-0406">Ion transport</keyword>
<dbReference type="GO" id="GO:0005886">
    <property type="term" value="C:plasma membrane"/>
    <property type="evidence" value="ECO:0007669"/>
    <property type="project" value="UniProtKB-SubCell"/>
</dbReference>
<accession>A0A2K9LGQ5</accession>
<feature type="transmembrane region" description="Helical" evidence="10">
    <location>
        <begin position="162"/>
        <end position="184"/>
    </location>
</feature>
<keyword evidence="3" id="KW-0050">Antiport</keyword>
<dbReference type="GO" id="GO:0006811">
    <property type="term" value="P:monoatomic ion transport"/>
    <property type="evidence" value="ECO:0007669"/>
    <property type="project" value="UniProtKB-KW"/>
</dbReference>
<feature type="transmembrane region" description="Helical" evidence="10">
    <location>
        <begin position="319"/>
        <end position="339"/>
    </location>
</feature>
<sequence length="460" mass="49582">MNKHPSPFWQECKRILLLSFPIVIAQFAQTANGFVDTVMAGRVSPDDLAAVAVGSAIWVPVFLFLVGVMQGLTPFVAQYRGRSDHTAIGAVVQQGLWLAIPLGLLGLLIMRSMQPVLQLMSVDDAIQPMILGYLDGLSWGFPAITLFLALRALTEGMSFTKPIMVVSLIGLAVNIPVNYVLIYGKLGFPALGGVGCGWATFVVMWLMLILMSIYCIAFDRDQGTGLFQRFVGPRLPQITNIIKVGLPIGLSIFIEVSLFCIIALFIAGIGAQVVASHQIALNAASMTFMIPLSLSLALTVRVGTNLGKGDVAAVHNSTWSGLAIILVIALFNSSMMALFRTQIAGIYTDDPMVIELAAGLLLFAALFQISDCLQVSANGVLRGMKDTAWPMLITVLAYWCLGLPIGYSLGLTDWVVPAMGARGFWIGLLVGLTAAAIMLCGRVIWRLRSMPHPGYSRQFT</sequence>
<feature type="transmembrane region" description="Helical" evidence="10">
    <location>
        <begin position="423"/>
        <end position="445"/>
    </location>
</feature>
<dbReference type="Pfam" id="PF01554">
    <property type="entry name" value="MatE"/>
    <property type="match status" value="2"/>
</dbReference>
<evidence type="ECO:0000256" key="5">
    <source>
        <dbReference type="ARBA" id="ARBA00022692"/>
    </source>
</evidence>
<evidence type="ECO:0000256" key="3">
    <source>
        <dbReference type="ARBA" id="ARBA00022449"/>
    </source>
</evidence>
<keyword evidence="8 10" id="KW-0472">Membrane</keyword>
<dbReference type="InterPro" id="IPR002528">
    <property type="entry name" value="MATE_fam"/>
</dbReference>
<evidence type="ECO:0000256" key="6">
    <source>
        <dbReference type="ARBA" id="ARBA00022989"/>
    </source>
</evidence>
<evidence type="ECO:0000256" key="4">
    <source>
        <dbReference type="ARBA" id="ARBA00022475"/>
    </source>
</evidence>
<dbReference type="RefSeq" id="WP_101892763.1">
    <property type="nucleotide sequence ID" value="NZ_CP022684.1"/>
</dbReference>
<dbReference type="EMBL" id="CP022684">
    <property type="protein sequence ID" value="AUM11423.1"/>
    <property type="molecule type" value="Genomic_DNA"/>
</dbReference>
<feature type="transmembrane region" description="Helical" evidence="10">
    <location>
        <begin position="279"/>
        <end position="298"/>
    </location>
</feature>
<evidence type="ECO:0000256" key="1">
    <source>
        <dbReference type="ARBA" id="ARBA00004429"/>
    </source>
</evidence>
<gene>
    <name evidence="11" type="ORF">Kalk_02840</name>
</gene>
<keyword evidence="2" id="KW-0813">Transport</keyword>
<evidence type="ECO:0000256" key="8">
    <source>
        <dbReference type="ARBA" id="ARBA00023136"/>
    </source>
</evidence>
<proteinExistence type="predicted"/>
<feature type="transmembrane region" description="Helical" evidence="10">
    <location>
        <begin position="190"/>
        <end position="217"/>
    </location>
</feature>
<reference evidence="12" key="1">
    <citation type="submission" date="2017-08" db="EMBL/GenBank/DDBJ databases">
        <title>Direct submision.</title>
        <authorList>
            <person name="Kim S.-J."/>
            <person name="Rhee S.-K."/>
        </authorList>
    </citation>
    <scope>NUCLEOTIDE SEQUENCE [LARGE SCALE GENOMIC DNA]</scope>
    <source>
        <strain evidence="12">GI5</strain>
    </source>
</reference>
<evidence type="ECO:0000313" key="11">
    <source>
        <dbReference type="EMBL" id="AUM11423.1"/>
    </source>
</evidence>
<keyword evidence="4" id="KW-1003">Cell membrane</keyword>
<feature type="transmembrane region" description="Helical" evidence="10">
    <location>
        <begin position="130"/>
        <end position="150"/>
    </location>
</feature>
<dbReference type="GO" id="GO:0015297">
    <property type="term" value="F:antiporter activity"/>
    <property type="evidence" value="ECO:0007669"/>
    <property type="project" value="UniProtKB-KW"/>
</dbReference>